<dbReference type="eggNOG" id="COG0448">
    <property type="taxonomic scope" value="Bacteria"/>
</dbReference>
<reference evidence="11 12" key="1">
    <citation type="submission" date="2007-08" db="EMBL/GenBank/DDBJ databases">
        <title>Complete sequence of Roseiflexus castenholzii DSM 13941.</title>
        <authorList>
            <consortium name="US DOE Joint Genome Institute"/>
            <person name="Copeland A."/>
            <person name="Lucas S."/>
            <person name="Lapidus A."/>
            <person name="Barry K."/>
            <person name="Glavina del Rio T."/>
            <person name="Dalin E."/>
            <person name="Tice H."/>
            <person name="Pitluck S."/>
            <person name="Thompson L.S."/>
            <person name="Brettin T."/>
            <person name="Bruce D."/>
            <person name="Detter J.C."/>
            <person name="Han C."/>
            <person name="Tapia R."/>
            <person name="Schmutz J."/>
            <person name="Larimer F."/>
            <person name="Land M."/>
            <person name="Hauser L."/>
            <person name="Kyrpides N."/>
            <person name="Mikhailova N."/>
            <person name="Bryant D.A."/>
            <person name="Hanada S."/>
            <person name="Tsukatani Y."/>
            <person name="Richardson P."/>
        </authorList>
    </citation>
    <scope>NUCLEOTIDE SEQUENCE [LARGE SCALE GENOMIC DNA]</scope>
    <source>
        <strain evidence="12">DSM 13941 / HLO8</strain>
    </source>
</reference>
<comment type="similarity">
    <text evidence="1">Belongs to the bacterial/plant glucose-1-phosphate adenylyltransferase family.</text>
</comment>
<dbReference type="AlphaFoldDB" id="A7NHW4"/>
<evidence type="ECO:0000256" key="1">
    <source>
        <dbReference type="ARBA" id="ARBA00010443"/>
    </source>
</evidence>
<dbReference type="GO" id="GO:0005524">
    <property type="term" value="F:ATP binding"/>
    <property type="evidence" value="ECO:0007669"/>
    <property type="project" value="UniProtKB-KW"/>
</dbReference>
<dbReference type="InterPro" id="IPR011831">
    <property type="entry name" value="ADP-Glc_PPase"/>
</dbReference>
<sequence>MLRTFAMILAGGESPALSVLTAERSEAAVPFAGKYRIIDFTLSNCVNSGIYNVGVLTQYRPRSLHEHIGVGKPWDLDRRIGGVRVLHPYLTSEGGAWQRGNADALRANLDIIAEQKVDAVLVLAGDHVYKMDYRPMLQLHEDLDADLTLAVHSVSPHEAHRYGIVSVDADGIVTQFEEKPRRPRSSLASMGIYVFRKHFLMEVLANGDEQNIGRDLMPKLVHQTSVVSYHFQGYWADVGTVQAYYEANMALLVETPALDLYDPEWVIHTRSEERPAAEIGEHARVDGNLLCDGCRIYGTVARSIIAPGVVVGEGAVVRDSILLSATVVEPGAVVDRCIVDKDVVIGSGAVVGDGEDNTPNQRSPDLLNTGLTLVGRSAQIPPNVRIGRNVVIRPRVTAAAFGGQTLVSSGATITR</sequence>
<evidence type="ECO:0000256" key="4">
    <source>
        <dbReference type="ARBA" id="ARBA00022695"/>
    </source>
</evidence>
<dbReference type="CDD" id="cd02508">
    <property type="entry name" value="ADP_Glucose_PP"/>
    <property type="match status" value="1"/>
</dbReference>
<dbReference type="GO" id="GO:0008878">
    <property type="term" value="F:glucose-1-phosphate adenylyltransferase activity"/>
    <property type="evidence" value="ECO:0007669"/>
    <property type="project" value="InterPro"/>
</dbReference>
<evidence type="ECO:0000259" key="10">
    <source>
        <dbReference type="Pfam" id="PF24894"/>
    </source>
</evidence>
<evidence type="ECO:0000259" key="9">
    <source>
        <dbReference type="Pfam" id="PF00483"/>
    </source>
</evidence>
<dbReference type="KEGG" id="rca:Rcas_0947"/>
<dbReference type="InterPro" id="IPR005836">
    <property type="entry name" value="ADP_Glu_pyroP_CS"/>
</dbReference>
<dbReference type="PANTHER" id="PTHR43523">
    <property type="entry name" value="GLUCOSE-1-PHOSPHATE ADENYLYLTRANSFERASE-RELATED"/>
    <property type="match status" value="1"/>
</dbReference>
<dbReference type="EMBL" id="CP000804">
    <property type="protein sequence ID" value="ABU57061.1"/>
    <property type="molecule type" value="Genomic_DNA"/>
</dbReference>
<dbReference type="HOGENOM" id="CLU_029499_14_0_0"/>
<dbReference type="PANTHER" id="PTHR43523:SF2">
    <property type="entry name" value="GLUCOSE-1-PHOSPHATE ADENYLYLTRANSFERASE"/>
    <property type="match status" value="1"/>
</dbReference>
<evidence type="ECO:0000313" key="12">
    <source>
        <dbReference type="Proteomes" id="UP000000263"/>
    </source>
</evidence>
<keyword evidence="5" id="KW-0547">Nucleotide-binding</keyword>
<keyword evidence="3 11" id="KW-0808">Transferase</keyword>
<keyword evidence="4" id="KW-0548">Nucleotidyltransferase</keyword>
<evidence type="ECO:0000256" key="2">
    <source>
        <dbReference type="ARBA" id="ARBA00022600"/>
    </source>
</evidence>
<feature type="domain" description="Glucose-1-phosphate adenylyltransferase/Bifunctional protein GlmU-like C-terminal hexapeptide" evidence="10">
    <location>
        <begin position="282"/>
        <end position="373"/>
    </location>
</feature>
<evidence type="ECO:0000256" key="6">
    <source>
        <dbReference type="ARBA" id="ARBA00022840"/>
    </source>
</evidence>
<evidence type="ECO:0000313" key="11">
    <source>
        <dbReference type="EMBL" id="ABU57061.1"/>
    </source>
</evidence>
<evidence type="ECO:0000256" key="3">
    <source>
        <dbReference type="ARBA" id="ARBA00022679"/>
    </source>
</evidence>
<dbReference type="STRING" id="383372.Rcas_0947"/>
<dbReference type="InterPro" id="IPR056818">
    <property type="entry name" value="GlmU/GlgC-like_hexapep"/>
</dbReference>
<dbReference type="GO" id="GO:0005978">
    <property type="term" value="P:glycogen biosynthetic process"/>
    <property type="evidence" value="ECO:0007669"/>
    <property type="project" value="UniProtKB-KW"/>
</dbReference>
<dbReference type="SUPFAM" id="SSF51161">
    <property type="entry name" value="Trimeric LpxA-like enzymes"/>
    <property type="match status" value="1"/>
</dbReference>
<keyword evidence="2" id="KW-0321">Glycogen metabolism</keyword>
<keyword evidence="8" id="KW-0119">Carbohydrate metabolism</keyword>
<dbReference type="SUPFAM" id="SSF53448">
    <property type="entry name" value="Nucleotide-diphospho-sugar transferases"/>
    <property type="match status" value="1"/>
</dbReference>
<dbReference type="InterPro" id="IPR029044">
    <property type="entry name" value="Nucleotide-diphossugar_trans"/>
</dbReference>
<evidence type="ECO:0000256" key="5">
    <source>
        <dbReference type="ARBA" id="ARBA00022741"/>
    </source>
</evidence>
<dbReference type="InterPro" id="IPR005835">
    <property type="entry name" value="NTP_transferase_dom"/>
</dbReference>
<keyword evidence="6" id="KW-0067">ATP-binding</keyword>
<organism evidence="11 12">
    <name type="scientific">Roseiflexus castenholzii (strain DSM 13941 / HLO8)</name>
    <dbReference type="NCBI Taxonomy" id="383372"/>
    <lineage>
        <taxon>Bacteria</taxon>
        <taxon>Bacillati</taxon>
        <taxon>Chloroflexota</taxon>
        <taxon>Chloroflexia</taxon>
        <taxon>Chloroflexales</taxon>
        <taxon>Roseiflexineae</taxon>
        <taxon>Roseiflexaceae</taxon>
        <taxon>Roseiflexus</taxon>
    </lineage>
</organism>
<feature type="domain" description="Nucleotidyl transferase" evidence="9">
    <location>
        <begin position="6"/>
        <end position="252"/>
    </location>
</feature>
<dbReference type="Proteomes" id="UP000000263">
    <property type="component" value="Chromosome"/>
</dbReference>
<keyword evidence="7" id="KW-0320">Glycogen biosynthesis</keyword>
<evidence type="ECO:0000256" key="7">
    <source>
        <dbReference type="ARBA" id="ARBA00023056"/>
    </source>
</evidence>
<accession>A7NHW4</accession>
<dbReference type="Gene3D" id="2.160.10.10">
    <property type="entry name" value="Hexapeptide repeat proteins"/>
    <property type="match status" value="1"/>
</dbReference>
<dbReference type="Gene3D" id="3.90.550.10">
    <property type="entry name" value="Spore Coat Polysaccharide Biosynthesis Protein SpsA, Chain A"/>
    <property type="match status" value="1"/>
</dbReference>
<dbReference type="Pfam" id="PF00483">
    <property type="entry name" value="NTP_transferase"/>
    <property type="match status" value="1"/>
</dbReference>
<proteinExistence type="inferred from homology"/>
<evidence type="ECO:0000256" key="8">
    <source>
        <dbReference type="ARBA" id="ARBA00023277"/>
    </source>
</evidence>
<protein>
    <submittedName>
        <fullName evidence="11">Nucleotidyl transferase</fullName>
    </submittedName>
</protein>
<dbReference type="OrthoDB" id="9801810at2"/>
<keyword evidence="12" id="KW-1185">Reference proteome</keyword>
<dbReference type="PROSITE" id="PS00810">
    <property type="entry name" value="ADP_GLC_PYROPHOSPH_3"/>
    <property type="match status" value="1"/>
</dbReference>
<dbReference type="RefSeq" id="WP_012119491.1">
    <property type="nucleotide sequence ID" value="NC_009767.1"/>
</dbReference>
<dbReference type="InterPro" id="IPR011004">
    <property type="entry name" value="Trimer_LpxA-like_sf"/>
</dbReference>
<dbReference type="Pfam" id="PF24894">
    <property type="entry name" value="Hexapep_GlmU"/>
    <property type="match status" value="1"/>
</dbReference>
<name>A7NHW4_ROSCS</name>
<gene>
    <name evidence="11" type="ordered locus">Rcas_0947</name>
</gene>